<evidence type="ECO:0000259" key="2">
    <source>
        <dbReference type="Pfam" id="PF00582"/>
    </source>
</evidence>
<dbReference type="Proteomes" id="UP000199580">
    <property type="component" value="Unassembled WGS sequence"/>
</dbReference>
<protein>
    <submittedName>
        <fullName evidence="3">Nucleotide-binding universal stress protein, UspA family</fullName>
    </submittedName>
</protein>
<dbReference type="CDD" id="cd00293">
    <property type="entry name" value="USP-like"/>
    <property type="match status" value="1"/>
</dbReference>
<dbReference type="Gene3D" id="3.40.50.12370">
    <property type="match status" value="1"/>
</dbReference>
<feature type="domain" description="UspA" evidence="2">
    <location>
        <begin position="1"/>
        <end position="143"/>
    </location>
</feature>
<dbReference type="PANTHER" id="PTHR46268:SF6">
    <property type="entry name" value="UNIVERSAL STRESS PROTEIN UP12"/>
    <property type="match status" value="1"/>
</dbReference>
<name>A0A1G8WV13_9FLAO</name>
<dbReference type="EMBL" id="FNEZ01000002">
    <property type="protein sequence ID" value="SDJ81896.1"/>
    <property type="molecule type" value="Genomic_DNA"/>
</dbReference>
<comment type="similarity">
    <text evidence="1">Belongs to the universal stress protein A family.</text>
</comment>
<proteinExistence type="inferred from homology"/>
<dbReference type="PRINTS" id="PR01438">
    <property type="entry name" value="UNVRSLSTRESS"/>
</dbReference>
<evidence type="ECO:0000313" key="4">
    <source>
        <dbReference type="Proteomes" id="UP000199580"/>
    </source>
</evidence>
<accession>A0A1G8WV13</accession>
<dbReference type="InterPro" id="IPR006015">
    <property type="entry name" value="Universal_stress_UspA"/>
</dbReference>
<dbReference type="PANTHER" id="PTHR46268">
    <property type="entry name" value="STRESS RESPONSE PROTEIN NHAX"/>
    <property type="match status" value="1"/>
</dbReference>
<reference evidence="3 4" key="1">
    <citation type="submission" date="2016-10" db="EMBL/GenBank/DDBJ databases">
        <authorList>
            <person name="de Groot N.N."/>
        </authorList>
    </citation>
    <scope>NUCLEOTIDE SEQUENCE [LARGE SCALE GENOMIC DNA]</scope>
    <source>
        <strain evidence="3 4">CGMCC 1.10076</strain>
    </source>
</reference>
<sequence>MKKILVTTDFSNNSKAGIRFAIQLASQSACELIFYHVDDRSDFEVWTESTYNQPESFRNAGQQKKLREFVSAIYEQEERPQEHVDWIIDNKPLADDAIVHYAKKIEADCICMSTRGGGTIDKFLGTNASALIATSNIPLLIIPHAYRSKPMETLLYASDFENLEVELKAIEKFTNQLHIPIQVFHYDYNLEDESVKKRLDEMALKNQRHGITFHFKKFHAELSLLSHLQKDIHNSRPSIIAMFTKQDRNWFEQLFLSSKTAELGFDTKTPLLVFKK</sequence>
<organism evidence="3 4">
    <name type="scientific">Flavobacterium noncentrifugens</name>
    <dbReference type="NCBI Taxonomy" id="1128970"/>
    <lineage>
        <taxon>Bacteria</taxon>
        <taxon>Pseudomonadati</taxon>
        <taxon>Bacteroidota</taxon>
        <taxon>Flavobacteriia</taxon>
        <taxon>Flavobacteriales</taxon>
        <taxon>Flavobacteriaceae</taxon>
        <taxon>Flavobacterium</taxon>
    </lineage>
</organism>
<dbReference type="RefSeq" id="WP_091394417.1">
    <property type="nucleotide sequence ID" value="NZ_BKAI01000004.1"/>
</dbReference>
<dbReference type="AlphaFoldDB" id="A0A1G8WV13"/>
<dbReference type="OrthoDB" id="9788959at2"/>
<dbReference type="STRING" id="1128970.SAMN04487935_1956"/>
<evidence type="ECO:0000256" key="1">
    <source>
        <dbReference type="ARBA" id="ARBA00008791"/>
    </source>
</evidence>
<evidence type="ECO:0000313" key="3">
    <source>
        <dbReference type="EMBL" id="SDJ81896.1"/>
    </source>
</evidence>
<dbReference type="Pfam" id="PF00582">
    <property type="entry name" value="Usp"/>
    <property type="match status" value="1"/>
</dbReference>
<keyword evidence="4" id="KW-1185">Reference proteome</keyword>
<gene>
    <name evidence="3" type="ORF">SAMN04487935_1956</name>
</gene>
<dbReference type="InterPro" id="IPR006016">
    <property type="entry name" value="UspA"/>
</dbReference>
<dbReference type="SUPFAM" id="SSF52402">
    <property type="entry name" value="Adenine nucleotide alpha hydrolases-like"/>
    <property type="match status" value="1"/>
</dbReference>